<dbReference type="AlphaFoldDB" id="A0A4R8H141"/>
<keyword evidence="3" id="KW-1185">Reference proteome</keyword>
<dbReference type="Pfam" id="PF09848">
    <property type="entry name" value="SLFN-g3_helicase"/>
    <property type="match status" value="1"/>
</dbReference>
<dbReference type="InterPro" id="IPR027417">
    <property type="entry name" value="P-loop_NTPase"/>
</dbReference>
<proteinExistence type="predicted"/>
<dbReference type="EMBL" id="SOEG01000003">
    <property type="protein sequence ID" value="TDX53154.1"/>
    <property type="molecule type" value="Genomic_DNA"/>
</dbReference>
<comment type="caution">
    <text evidence="2">The sequence shown here is derived from an EMBL/GenBank/DDBJ whole genome shotgun (WGS) entry which is preliminary data.</text>
</comment>
<protein>
    <submittedName>
        <fullName evidence="2">8-oxo-dGTP diphosphatase</fullName>
    </submittedName>
</protein>
<dbReference type="Proteomes" id="UP000295832">
    <property type="component" value="Unassembled WGS sequence"/>
</dbReference>
<reference evidence="2 3" key="1">
    <citation type="submission" date="2019-03" db="EMBL/GenBank/DDBJ databases">
        <title>Subsurface microbial communities from deep shales in Ohio and West Virginia, USA.</title>
        <authorList>
            <person name="Wrighton K."/>
        </authorList>
    </citation>
    <scope>NUCLEOTIDE SEQUENCE [LARGE SCALE GENOMIC DNA]</scope>
    <source>
        <strain evidence="2 3">MSL 6dP</strain>
    </source>
</reference>
<evidence type="ECO:0000259" key="1">
    <source>
        <dbReference type="Pfam" id="PF09848"/>
    </source>
</evidence>
<evidence type="ECO:0000313" key="2">
    <source>
        <dbReference type="EMBL" id="TDX53154.1"/>
    </source>
</evidence>
<organism evidence="2 3">
    <name type="scientific">Orenia marismortui</name>
    <dbReference type="NCBI Taxonomy" id="46469"/>
    <lineage>
        <taxon>Bacteria</taxon>
        <taxon>Bacillati</taxon>
        <taxon>Bacillota</taxon>
        <taxon>Clostridia</taxon>
        <taxon>Halanaerobiales</taxon>
        <taxon>Halobacteroidaceae</taxon>
        <taxon>Orenia</taxon>
    </lineage>
</organism>
<evidence type="ECO:0000313" key="3">
    <source>
        <dbReference type="Proteomes" id="UP000295832"/>
    </source>
</evidence>
<accession>A0A4R8H141</accession>
<dbReference type="RefSeq" id="WP_166667867.1">
    <property type="nucleotide sequence ID" value="NZ_SOEG01000003.1"/>
</dbReference>
<name>A0A4R8H141_9FIRM</name>
<feature type="domain" description="Schlafen group 3-like DNA/RNA helicase" evidence="1">
    <location>
        <begin position="248"/>
        <end position="616"/>
    </location>
</feature>
<dbReference type="SUPFAM" id="SSF52540">
    <property type="entry name" value="P-loop containing nucleoside triphosphate hydrolases"/>
    <property type="match status" value="1"/>
</dbReference>
<gene>
    <name evidence="2" type="ORF">C7959_1036</name>
</gene>
<dbReference type="InterPro" id="IPR018647">
    <property type="entry name" value="SLFN_3-like_DNA/RNA_helicase"/>
</dbReference>
<sequence length="636" mass="73408">MAFKWYSQSSNINCGGYGSIEDFLDSNLEEYLSALDAFVNSNLEFKVGDSQIDLWKKNYDFLSEQFKGLLQLDQNYSKLYIAFEYLFAKENARRADLVLFSKDRVIILDLKRKASYNYSDLERVIAYQRDLSNYHQQTIEDKLKLNSYLVLSQGIKNYGDQAGIKILNQSNFSSELSALNLVPVSEDYVERWLSSKYQASSNIIESIVKIFKEEKLAEIGSVKGREIRDTIDYLKQIIHYNEIKYKQKNLVFLRGVPGSGKTLAAIKLIHDYNTYKLRKDNNPLAAVYLSKNGSLISILEDKLAEIPGDLKSSLRSVYSYKREHMNNPKVPLENVLIFDDAQRAWDEKRMKSSDSEADVLLKTGHKIYRTKGSATIICLIGSGQAIHTGEEEGIELWQKALSKRGINNWNVYCSAEYEDLFKDAASLTVDQSLSLDYSIRSNLIDTSPWIEALLQGDLRSVSENLAKLYEEGLLLRITRDFQEAQDFVKKQETEHKNISYGLLISSKVRDKDVKYKINGGRYYGSFMKPEEVEEWFKGKNKHLNQGSSEFACQGLELDYPIVCFGGDYYYNGQEWEIEEEVRRYNASKYKDFSKIVENIYRVLLSRACKGMVIYIPELDRLDKTYEFLVESGLWEL</sequence>
<dbReference type="Gene3D" id="3.40.50.300">
    <property type="entry name" value="P-loop containing nucleotide triphosphate hydrolases"/>
    <property type="match status" value="1"/>
</dbReference>